<dbReference type="CDD" id="cd05155">
    <property type="entry name" value="APH_ChoK_like_1"/>
    <property type="match status" value="1"/>
</dbReference>
<dbReference type="EMBL" id="JAAXKY010000029">
    <property type="protein sequence ID" value="NMH77728.1"/>
    <property type="molecule type" value="Genomic_DNA"/>
</dbReference>
<evidence type="ECO:0000259" key="1">
    <source>
        <dbReference type="Pfam" id="PF01636"/>
    </source>
</evidence>
<dbReference type="Gene3D" id="3.90.1200.10">
    <property type="match status" value="1"/>
</dbReference>
<name>A0ABX1RBF7_9PSEU</name>
<dbReference type="SUPFAM" id="SSF56112">
    <property type="entry name" value="Protein kinase-like (PK-like)"/>
    <property type="match status" value="1"/>
</dbReference>
<comment type="caution">
    <text evidence="2">The sequence shown here is derived from an EMBL/GenBank/DDBJ whole genome shotgun (WGS) entry which is preliminary data.</text>
</comment>
<feature type="domain" description="Aminoglycoside phosphotransferase" evidence="1">
    <location>
        <begin position="36"/>
        <end position="262"/>
    </location>
</feature>
<dbReference type="Gene3D" id="3.30.200.20">
    <property type="entry name" value="Phosphorylase Kinase, domain 1"/>
    <property type="match status" value="1"/>
</dbReference>
<protein>
    <submittedName>
        <fullName evidence="2">Aminoglycoside phosphotransferase family protein</fullName>
    </submittedName>
</protein>
<dbReference type="PANTHER" id="PTHR21310:SF42">
    <property type="entry name" value="BIFUNCTIONAL AAC_APH"/>
    <property type="match status" value="1"/>
</dbReference>
<dbReference type="Proteomes" id="UP001296706">
    <property type="component" value="Unassembled WGS sequence"/>
</dbReference>
<proteinExistence type="predicted"/>
<dbReference type="InterPro" id="IPR051678">
    <property type="entry name" value="AGP_Transferase"/>
</dbReference>
<keyword evidence="3" id="KW-1185">Reference proteome</keyword>
<dbReference type="InterPro" id="IPR002575">
    <property type="entry name" value="Aminoglycoside_PTrfase"/>
</dbReference>
<reference evidence="2 3" key="1">
    <citation type="submission" date="2020-04" db="EMBL/GenBank/DDBJ databases">
        <authorList>
            <person name="Klaysubun C."/>
            <person name="Duangmal K."/>
            <person name="Lipun K."/>
        </authorList>
    </citation>
    <scope>NUCLEOTIDE SEQUENCE [LARGE SCALE GENOMIC DNA]</scope>
    <source>
        <strain evidence="2 3">JCM 11839</strain>
    </source>
</reference>
<dbReference type="InterPro" id="IPR011009">
    <property type="entry name" value="Kinase-like_dom_sf"/>
</dbReference>
<accession>A0ABX1RBF7</accession>
<evidence type="ECO:0000313" key="2">
    <source>
        <dbReference type="EMBL" id="NMH77728.1"/>
    </source>
</evidence>
<dbReference type="PANTHER" id="PTHR21310">
    <property type="entry name" value="AMINOGLYCOSIDE PHOSPHOTRANSFERASE-RELATED-RELATED"/>
    <property type="match status" value="1"/>
</dbReference>
<sequence length="304" mass="32463">MRAMHRDRIDAALAARLVAAQFPEWADLAVVAVEVNGWDNRTFRLGDTMTVRLPSAEGYVQSVAKEHTWLPRLAPHLPLPIPVPLALGAPNDEYPWPWSVRRWIDGHLATPGRIGDLVAFARDLTGFLVALRLADAAGGPAAGAHCFFRGAPLAVYDAETREAVEALGSRVDGDGATGAWDAALAAPWTGAPVWFHGDIASNNLLVDDDGRLAAVIDFGTCGVGDPACDLVITWTLFHGESRETFRSLMPADDAMWARARGWALWKALITIDSPDVTPAVSAEAARIADDVIAEHLAASVGVGP</sequence>
<gene>
    <name evidence="2" type="ORF">HF577_11615</name>
</gene>
<dbReference type="Pfam" id="PF01636">
    <property type="entry name" value="APH"/>
    <property type="match status" value="1"/>
</dbReference>
<organism evidence="2 3">
    <name type="scientific">Pseudonocardia xinjiangensis</name>
    <dbReference type="NCBI Taxonomy" id="75289"/>
    <lineage>
        <taxon>Bacteria</taxon>
        <taxon>Bacillati</taxon>
        <taxon>Actinomycetota</taxon>
        <taxon>Actinomycetes</taxon>
        <taxon>Pseudonocardiales</taxon>
        <taxon>Pseudonocardiaceae</taxon>
        <taxon>Pseudonocardia</taxon>
    </lineage>
</organism>
<evidence type="ECO:0000313" key="3">
    <source>
        <dbReference type="Proteomes" id="UP001296706"/>
    </source>
</evidence>